<name>A0AAV7TZ12_PLEWA</name>
<dbReference type="EMBL" id="JANPWB010000006">
    <property type="protein sequence ID" value="KAJ1181455.1"/>
    <property type="molecule type" value="Genomic_DNA"/>
</dbReference>
<evidence type="ECO:0000313" key="2">
    <source>
        <dbReference type="EMBL" id="KAJ1181455.1"/>
    </source>
</evidence>
<dbReference type="Proteomes" id="UP001066276">
    <property type="component" value="Chromosome 3_2"/>
</dbReference>
<evidence type="ECO:0000313" key="3">
    <source>
        <dbReference type="Proteomes" id="UP001066276"/>
    </source>
</evidence>
<protein>
    <submittedName>
        <fullName evidence="2">Uncharacterized protein</fullName>
    </submittedName>
</protein>
<comment type="caution">
    <text evidence="2">The sequence shown here is derived from an EMBL/GenBank/DDBJ whole genome shotgun (WGS) entry which is preliminary data.</text>
</comment>
<dbReference type="AlphaFoldDB" id="A0AAV7TZ12"/>
<gene>
    <name evidence="2" type="ORF">NDU88_006662</name>
</gene>
<sequence length="80" mass="7721">MVTDSGSSPVARVHASLQAADVVTDPAARQPTRSVRSGCGGRNANAGTSGGRAANGSTSAAGDVAANAGPKLAARIHGRP</sequence>
<feature type="region of interest" description="Disordered" evidence="1">
    <location>
        <begin position="1"/>
        <end position="80"/>
    </location>
</feature>
<organism evidence="2 3">
    <name type="scientific">Pleurodeles waltl</name>
    <name type="common">Iberian ribbed newt</name>
    <dbReference type="NCBI Taxonomy" id="8319"/>
    <lineage>
        <taxon>Eukaryota</taxon>
        <taxon>Metazoa</taxon>
        <taxon>Chordata</taxon>
        <taxon>Craniata</taxon>
        <taxon>Vertebrata</taxon>
        <taxon>Euteleostomi</taxon>
        <taxon>Amphibia</taxon>
        <taxon>Batrachia</taxon>
        <taxon>Caudata</taxon>
        <taxon>Salamandroidea</taxon>
        <taxon>Salamandridae</taxon>
        <taxon>Pleurodelinae</taxon>
        <taxon>Pleurodeles</taxon>
    </lineage>
</organism>
<keyword evidence="3" id="KW-1185">Reference proteome</keyword>
<reference evidence="2" key="1">
    <citation type="journal article" date="2022" name="bioRxiv">
        <title>Sequencing and chromosome-scale assembly of the giantPleurodeles waltlgenome.</title>
        <authorList>
            <person name="Brown T."/>
            <person name="Elewa A."/>
            <person name="Iarovenko S."/>
            <person name="Subramanian E."/>
            <person name="Araus A.J."/>
            <person name="Petzold A."/>
            <person name="Susuki M."/>
            <person name="Suzuki K.-i.T."/>
            <person name="Hayashi T."/>
            <person name="Toyoda A."/>
            <person name="Oliveira C."/>
            <person name="Osipova E."/>
            <person name="Leigh N.D."/>
            <person name="Simon A."/>
            <person name="Yun M.H."/>
        </authorList>
    </citation>
    <scope>NUCLEOTIDE SEQUENCE</scope>
    <source>
        <strain evidence="2">20211129_DDA</strain>
        <tissue evidence="2">Liver</tissue>
    </source>
</reference>
<proteinExistence type="predicted"/>
<accession>A0AAV7TZ12</accession>
<evidence type="ECO:0000256" key="1">
    <source>
        <dbReference type="SAM" id="MobiDB-lite"/>
    </source>
</evidence>